<evidence type="ECO:0000313" key="2">
    <source>
        <dbReference type="Proteomes" id="UP000289857"/>
    </source>
</evidence>
<keyword evidence="2" id="KW-1185">Reference proteome</keyword>
<dbReference type="AlphaFoldDB" id="A0A4Q1K3E5"/>
<name>A0A4Q1K3E5_9FLAO</name>
<dbReference type="EMBL" id="SBKN01000009">
    <property type="protein sequence ID" value="RXR20316.1"/>
    <property type="molecule type" value="Genomic_DNA"/>
</dbReference>
<evidence type="ECO:0000313" key="1">
    <source>
        <dbReference type="EMBL" id="RXR20316.1"/>
    </source>
</evidence>
<organism evidence="1 2">
    <name type="scientific">Flavobacterium stagni</name>
    <dbReference type="NCBI Taxonomy" id="2506421"/>
    <lineage>
        <taxon>Bacteria</taxon>
        <taxon>Pseudomonadati</taxon>
        <taxon>Bacteroidota</taxon>
        <taxon>Flavobacteriia</taxon>
        <taxon>Flavobacteriales</taxon>
        <taxon>Flavobacteriaceae</taxon>
        <taxon>Flavobacterium</taxon>
    </lineage>
</organism>
<accession>A0A4Q1K3E5</accession>
<dbReference type="OrthoDB" id="1430532at2"/>
<reference evidence="2" key="1">
    <citation type="submission" date="2019-01" db="EMBL/GenBank/DDBJ databases">
        <title>Cytophagaceae bacterium strain CAR-16.</title>
        <authorList>
            <person name="Chen W.-M."/>
        </authorList>
    </citation>
    <scope>NUCLEOTIDE SEQUENCE [LARGE SCALE GENOMIC DNA]</scope>
    <source>
        <strain evidence="2">WWJ-16</strain>
    </source>
</reference>
<comment type="caution">
    <text evidence="1">The sequence shown here is derived from an EMBL/GenBank/DDBJ whole genome shotgun (WGS) entry which is preliminary data.</text>
</comment>
<proteinExistence type="predicted"/>
<protein>
    <submittedName>
        <fullName evidence="1">Uncharacterized protein</fullName>
    </submittedName>
</protein>
<dbReference type="Pfam" id="PF21857">
    <property type="entry name" value="DUF6913"/>
    <property type="match status" value="1"/>
</dbReference>
<gene>
    <name evidence="1" type="ORF">EQG61_12920</name>
</gene>
<dbReference type="Proteomes" id="UP000289857">
    <property type="component" value="Unassembled WGS sequence"/>
</dbReference>
<dbReference type="InterPro" id="IPR054207">
    <property type="entry name" value="DUF6913"/>
</dbReference>
<sequence length="151" mass="17847">MKHLTSNDLIQKVGIILDESYFHEKDDLIRDLVKQGIKKENIRILVFKNHIKKNESFDYPVYSYKDFKWSGSFDSETLRTFLSQYYDLLINYYEMDKAVLHLTTQLSKCGFKVGFASVDKKVNDLIIHTSAENHSEFTSEMFKYLKILNKI</sequence>